<dbReference type="EMBL" id="FPCG01000007">
    <property type="protein sequence ID" value="SFV23365.1"/>
    <property type="molecule type" value="Genomic_DNA"/>
</dbReference>
<keyword evidence="2" id="KW-0238">DNA-binding</keyword>
<keyword evidence="3" id="KW-0804">Transcription</keyword>
<dbReference type="Gene3D" id="1.10.10.10">
    <property type="entry name" value="Winged helix-like DNA-binding domain superfamily/Winged helix DNA-binding domain"/>
    <property type="match status" value="1"/>
</dbReference>
<evidence type="ECO:0000256" key="1">
    <source>
        <dbReference type="ARBA" id="ARBA00023015"/>
    </source>
</evidence>
<dbReference type="InterPro" id="IPR036390">
    <property type="entry name" value="WH_DNA-bd_sf"/>
</dbReference>
<dbReference type="CDD" id="cd00090">
    <property type="entry name" value="HTH_ARSR"/>
    <property type="match status" value="1"/>
</dbReference>
<evidence type="ECO:0000256" key="3">
    <source>
        <dbReference type="ARBA" id="ARBA00023163"/>
    </source>
</evidence>
<dbReference type="InterPro" id="IPR018334">
    <property type="entry name" value="ArsR_HTH"/>
</dbReference>
<dbReference type="InterPro" id="IPR011991">
    <property type="entry name" value="ArsR-like_HTH"/>
</dbReference>
<dbReference type="OrthoDB" id="9798835at2"/>
<dbReference type="GO" id="GO:0003700">
    <property type="term" value="F:DNA-binding transcription factor activity"/>
    <property type="evidence" value="ECO:0007669"/>
    <property type="project" value="InterPro"/>
</dbReference>
<dbReference type="GO" id="GO:0003677">
    <property type="term" value="F:DNA binding"/>
    <property type="evidence" value="ECO:0007669"/>
    <property type="project" value="UniProtKB-KW"/>
</dbReference>
<keyword evidence="6" id="KW-1185">Reference proteome</keyword>
<dbReference type="Proteomes" id="UP000198881">
    <property type="component" value="Unassembled WGS sequence"/>
</dbReference>
<keyword evidence="1" id="KW-0805">Transcription regulation</keyword>
<organism evidence="5 6">
    <name type="scientific">Micrococcus terreus</name>
    <dbReference type="NCBI Taxonomy" id="574650"/>
    <lineage>
        <taxon>Bacteria</taxon>
        <taxon>Bacillati</taxon>
        <taxon>Actinomycetota</taxon>
        <taxon>Actinomycetes</taxon>
        <taxon>Micrococcales</taxon>
        <taxon>Micrococcaceae</taxon>
        <taxon>Micrococcus</taxon>
    </lineage>
</organism>
<dbReference type="AlphaFoldDB" id="A0A1I7MN67"/>
<evidence type="ECO:0000259" key="4">
    <source>
        <dbReference type="PROSITE" id="PS50987"/>
    </source>
</evidence>
<dbReference type="PROSITE" id="PS00846">
    <property type="entry name" value="HTH_ARSR_1"/>
    <property type="match status" value="1"/>
</dbReference>
<evidence type="ECO:0000256" key="2">
    <source>
        <dbReference type="ARBA" id="ARBA00023125"/>
    </source>
</evidence>
<proteinExistence type="predicted"/>
<dbReference type="PANTHER" id="PTHR33154:SF18">
    <property type="entry name" value="ARSENICAL RESISTANCE OPERON REPRESSOR"/>
    <property type="match status" value="1"/>
</dbReference>
<protein>
    <submittedName>
        <fullName evidence="5">ArsR family transcriptional regulator</fullName>
    </submittedName>
</protein>
<dbReference type="SMART" id="SM00418">
    <property type="entry name" value="HTH_ARSR"/>
    <property type="match status" value="1"/>
</dbReference>
<accession>A0A1I7MN67</accession>
<dbReference type="STRING" id="574650.SAMN04487966_10724"/>
<dbReference type="InterPro" id="IPR001845">
    <property type="entry name" value="HTH_ArsR_DNA-bd_dom"/>
</dbReference>
<evidence type="ECO:0000313" key="6">
    <source>
        <dbReference type="Proteomes" id="UP000198881"/>
    </source>
</evidence>
<dbReference type="InterPro" id="IPR036388">
    <property type="entry name" value="WH-like_DNA-bd_sf"/>
</dbReference>
<dbReference type="InterPro" id="IPR051081">
    <property type="entry name" value="HTH_MetalResp_TranReg"/>
</dbReference>
<name>A0A1I7MN67_9MICC</name>
<dbReference type="NCBIfam" id="NF033788">
    <property type="entry name" value="HTH_metalloreg"/>
    <property type="match status" value="1"/>
</dbReference>
<dbReference type="SUPFAM" id="SSF46785">
    <property type="entry name" value="Winged helix' DNA-binding domain"/>
    <property type="match status" value="1"/>
</dbReference>
<reference evidence="5 6" key="1">
    <citation type="submission" date="2016-10" db="EMBL/GenBank/DDBJ databases">
        <authorList>
            <person name="de Groot N.N."/>
        </authorList>
    </citation>
    <scope>NUCLEOTIDE SEQUENCE [LARGE SCALE GENOMIC DNA]</scope>
    <source>
        <strain evidence="5 6">CGMCC 1.7054</strain>
    </source>
</reference>
<gene>
    <name evidence="5" type="ORF">SAMN04487966_10724</name>
</gene>
<dbReference type="Pfam" id="PF01022">
    <property type="entry name" value="HTH_5"/>
    <property type="match status" value="1"/>
</dbReference>
<dbReference type="PRINTS" id="PR00778">
    <property type="entry name" value="HTHARSR"/>
</dbReference>
<dbReference type="PANTHER" id="PTHR33154">
    <property type="entry name" value="TRANSCRIPTIONAL REGULATOR, ARSR FAMILY"/>
    <property type="match status" value="1"/>
</dbReference>
<evidence type="ECO:0000313" key="5">
    <source>
        <dbReference type="EMBL" id="SFV23365.1"/>
    </source>
</evidence>
<dbReference type="PROSITE" id="PS50987">
    <property type="entry name" value="HTH_ARSR_2"/>
    <property type="match status" value="1"/>
</dbReference>
<feature type="domain" description="HTH arsR-type" evidence="4">
    <location>
        <begin position="46"/>
        <end position="138"/>
    </location>
</feature>
<sequence length="138" mass="14811">MYGEVMTTTTTATHLPLKGPPPCCAGDEAADERSSEGGCCLGRTPLGRPDAERLSVKLKALADPSRLQLLSHLTSRGCGEVCSCDLGADVGLSQPTVSHHLKKLVEAGLLTREQRGRWAHYSVVPGSLDELRDLFDLR</sequence>